<accession>A0AAC8TH58</accession>
<keyword evidence="1" id="KW-1133">Transmembrane helix</keyword>
<sequence>MAPRHREDTSLETILGDEELQKLRQDFQEQELLDSTRAGIGRKLPDAAGFLATLEEQFYQRASHQTPEQYREFARQREAQLITLFLVYSRGQGFFLSVHFYWGLMMGLSPPEVVKQLLLVGMYGGIHVLNAGQMTLERTLLYLKRRVEERKTTTLEILGGITTVSPEPLAPAG</sequence>
<name>A0AAC8TH58_9BACT</name>
<dbReference type="KEGG" id="age:AA314_07161"/>
<keyword evidence="1" id="KW-0472">Membrane</keyword>
<dbReference type="EMBL" id="CP011509">
    <property type="protein sequence ID" value="AKJ05535.1"/>
    <property type="molecule type" value="Genomic_DNA"/>
</dbReference>
<evidence type="ECO:0000313" key="3">
    <source>
        <dbReference type="EMBL" id="REG36218.1"/>
    </source>
</evidence>
<gene>
    <name evidence="2" type="ORF">AA314_07161</name>
    <name evidence="3" type="ORF">ATI61_102595</name>
</gene>
<keyword evidence="1" id="KW-0812">Transmembrane</keyword>
<reference evidence="3 5" key="2">
    <citation type="submission" date="2018-08" db="EMBL/GenBank/DDBJ databases">
        <title>Genomic Encyclopedia of Archaeal and Bacterial Type Strains, Phase II (KMG-II): from individual species to whole genera.</title>
        <authorList>
            <person name="Goeker M."/>
        </authorList>
    </citation>
    <scope>NUCLEOTIDE SEQUENCE [LARGE SCALE GENOMIC DNA]</scope>
    <source>
        <strain evidence="3 5">DSM 2261</strain>
    </source>
</reference>
<evidence type="ECO:0000313" key="4">
    <source>
        <dbReference type="Proteomes" id="UP000035579"/>
    </source>
</evidence>
<protein>
    <submittedName>
        <fullName evidence="2">Uncharacterized protein</fullName>
    </submittedName>
</protein>
<dbReference type="Proteomes" id="UP000256345">
    <property type="component" value="Unassembled WGS sequence"/>
</dbReference>
<dbReference type="RefSeq" id="WP_047859055.1">
    <property type="nucleotide sequence ID" value="NZ_CP011509.1"/>
</dbReference>
<feature type="transmembrane region" description="Helical" evidence="1">
    <location>
        <begin position="116"/>
        <end position="136"/>
    </location>
</feature>
<evidence type="ECO:0000313" key="2">
    <source>
        <dbReference type="EMBL" id="AKJ05535.1"/>
    </source>
</evidence>
<reference evidence="2 4" key="1">
    <citation type="submission" date="2015-05" db="EMBL/GenBank/DDBJ databases">
        <title>Genome assembly of Archangium gephyra DSM 2261.</title>
        <authorList>
            <person name="Sharma G."/>
            <person name="Subramanian S."/>
        </authorList>
    </citation>
    <scope>NUCLEOTIDE SEQUENCE [LARGE SCALE GENOMIC DNA]</scope>
    <source>
        <strain evidence="2 4">DSM 2261</strain>
    </source>
</reference>
<evidence type="ECO:0000256" key="1">
    <source>
        <dbReference type="SAM" id="Phobius"/>
    </source>
</evidence>
<feature type="transmembrane region" description="Helical" evidence="1">
    <location>
        <begin position="81"/>
        <end position="104"/>
    </location>
</feature>
<organism evidence="2 4">
    <name type="scientific">Archangium gephyra</name>
    <dbReference type="NCBI Taxonomy" id="48"/>
    <lineage>
        <taxon>Bacteria</taxon>
        <taxon>Pseudomonadati</taxon>
        <taxon>Myxococcota</taxon>
        <taxon>Myxococcia</taxon>
        <taxon>Myxococcales</taxon>
        <taxon>Cystobacterineae</taxon>
        <taxon>Archangiaceae</taxon>
        <taxon>Archangium</taxon>
    </lineage>
</organism>
<dbReference type="AlphaFoldDB" id="A0AAC8TH58"/>
<evidence type="ECO:0000313" key="5">
    <source>
        <dbReference type="Proteomes" id="UP000256345"/>
    </source>
</evidence>
<keyword evidence="5" id="KW-1185">Reference proteome</keyword>
<dbReference type="EMBL" id="QUMU01000002">
    <property type="protein sequence ID" value="REG36218.1"/>
    <property type="molecule type" value="Genomic_DNA"/>
</dbReference>
<dbReference type="Proteomes" id="UP000035579">
    <property type="component" value="Chromosome"/>
</dbReference>
<proteinExistence type="predicted"/>